<evidence type="ECO:0000313" key="1">
    <source>
        <dbReference type="EMBL" id="MVW75226.1"/>
    </source>
</evidence>
<accession>A0A6I4KXJ6</accession>
<name>A0A6I4KXJ6_9PSED</name>
<comment type="caution">
    <text evidence="1">The sequence shown here is derived from an EMBL/GenBank/DDBJ whole genome shotgun (WGS) entry which is preliminary data.</text>
</comment>
<keyword evidence="2" id="KW-1185">Reference proteome</keyword>
<dbReference type="RefSeq" id="WP_160344187.1">
    <property type="nucleotide sequence ID" value="NZ_WKJZ01000001.1"/>
</dbReference>
<reference evidence="1 2" key="1">
    <citation type="submission" date="2019-11" db="EMBL/GenBank/DDBJ databases">
        <title>Pseudomonas flavidum sp. nov., isolated from Baiyang Lake.</title>
        <authorList>
            <person name="Zhao Y."/>
        </authorList>
    </citation>
    <scope>NUCLEOTIDE SEQUENCE [LARGE SCALE GENOMIC DNA]</scope>
    <source>
        <strain evidence="2">R-22-3 w-18</strain>
    </source>
</reference>
<evidence type="ECO:0000313" key="2">
    <source>
        <dbReference type="Proteomes" id="UP000429555"/>
    </source>
</evidence>
<sequence>MIEVSEKYFTFGKSTFMKEVVIPVGEVIEDIAREHPCTDDIDLKITPRPTAFLSGLEALIGVSVFLAGWAGNKFLDEIYDAKLGPAIKSLLKTYIEKAGPDKKYSLAILARNKGSMGSALICCVGSSINEIESSEKHIPATVSIAENFLKSSNENSIYLFVIDNGKVNLEPEVYQSHEKALEGLKRMYPAKMPARTSLPKG</sequence>
<protein>
    <submittedName>
        <fullName evidence="1">Uncharacterized protein</fullName>
    </submittedName>
</protein>
<dbReference type="EMBL" id="WKJZ01000001">
    <property type="protein sequence ID" value="MVW75226.1"/>
    <property type="molecule type" value="Genomic_DNA"/>
</dbReference>
<gene>
    <name evidence="1" type="ORF">GJV18_07835</name>
</gene>
<dbReference type="Proteomes" id="UP000429555">
    <property type="component" value="Unassembled WGS sequence"/>
</dbReference>
<dbReference type="AlphaFoldDB" id="A0A6I4KXJ6"/>
<proteinExistence type="predicted"/>
<organism evidence="1 2">
    <name type="scientific">Pseudomonas xionganensis</name>
    <dbReference type="NCBI Taxonomy" id="2654845"/>
    <lineage>
        <taxon>Bacteria</taxon>
        <taxon>Pseudomonadati</taxon>
        <taxon>Pseudomonadota</taxon>
        <taxon>Gammaproteobacteria</taxon>
        <taxon>Pseudomonadales</taxon>
        <taxon>Pseudomonadaceae</taxon>
        <taxon>Pseudomonas</taxon>
    </lineage>
</organism>